<evidence type="ECO:0000256" key="4">
    <source>
        <dbReference type="ARBA" id="ARBA00022598"/>
    </source>
</evidence>
<dbReference type="GO" id="GO:0008610">
    <property type="term" value="P:lipid biosynthetic process"/>
    <property type="evidence" value="ECO:0007669"/>
    <property type="project" value="UniProtKB-ARBA"/>
</dbReference>
<dbReference type="InterPro" id="IPR006162">
    <property type="entry name" value="Ppantetheine_attach_site"/>
</dbReference>
<dbReference type="Pfam" id="PF00501">
    <property type="entry name" value="AMP-binding"/>
    <property type="match status" value="1"/>
</dbReference>
<protein>
    <submittedName>
        <fullName evidence="7">Non-ribosomal peptide synthetase</fullName>
    </submittedName>
</protein>
<dbReference type="Proteomes" id="UP000261023">
    <property type="component" value="Unassembled WGS sequence"/>
</dbReference>
<dbReference type="InterPro" id="IPR010071">
    <property type="entry name" value="AA_adenyl_dom"/>
</dbReference>
<dbReference type="Pfam" id="PF00550">
    <property type="entry name" value="PP-binding"/>
    <property type="match status" value="1"/>
</dbReference>
<organism evidence="7 8">
    <name type="scientific">Hungatella hathewayi</name>
    <dbReference type="NCBI Taxonomy" id="154046"/>
    <lineage>
        <taxon>Bacteria</taxon>
        <taxon>Bacillati</taxon>
        <taxon>Bacillota</taxon>
        <taxon>Clostridia</taxon>
        <taxon>Lachnospirales</taxon>
        <taxon>Lachnospiraceae</taxon>
        <taxon>Hungatella</taxon>
    </lineage>
</organism>
<dbReference type="InterPro" id="IPR045851">
    <property type="entry name" value="AMP-bd_C_sf"/>
</dbReference>
<dbReference type="InterPro" id="IPR009081">
    <property type="entry name" value="PP-bd_ACP"/>
</dbReference>
<dbReference type="Gene3D" id="3.40.50.12780">
    <property type="entry name" value="N-terminal domain of ligase-like"/>
    <property type="match status" value="1"/>
</dbReference>
<comment type="cofactor">
    <cofactor evidence="1">
        <name>pantetheine 4'-phosphate</name>
        <dbReference type="ChEBI" id="CHEBI:47942"/>
    </cofactor>
</comment>
<dbReference type="InterPro" id="IPR042099">
    <property type="entry name" value="ANL_N_sf"/>
</dbReference>
<dbReference type="Pfam" id="PF00668">
    <property type="entry name" value="Condensation"/>
    <property type="match status" value="1"/>
</dbReference>
<dbReference type="InterPro" id="IPR020845">
    <property type="entry name" value="AMP-binding_CS"/>
</dbReference>
<dbReference type="CDD" id="cd12114">
    <property type="entry name" value="A_NRPS_TlmIV_like"/>
    <property type="match status" value="1"/>
</dbReference>
<dbReference type="PANTHER" id="PTHR45527">
    <property type="entry name" value="NONRIBOSOMAL PEPTIDE SYNTHETASE"/>
    <property type="match status" value="1"/>
</dbReference>
<keyword evidence="3" id="KW-0597">Phosphoprotein</keyword>
<dbReference type="SUPFAM" id="SSF47336">
    <property type="entry name" value="ACP-like"/>
    <property type="match status" value="1"/>
</dbReference>
<dbReference type="PROSITE" id="PS00455">
    <property type="entry name" value="AMP_BINDING"/>
    <property type="match status" value="1"/>
</dbReference>
<evidence type="ECO:0000313" key="8">
    <source>
        <dbReference type="Proteomes" id="UP000261023"/>
    </source>
</evidence>
<dbReference type="RefSeq" id="WP_008726745.1">
    <property type="nucleotide sequence ID" value="NZ_QTJW01000005.1"/>
</dbReference>
<dbReference type="AlphaFoldDB" id="A0A3E3DQD6"/>
<dbReference type="InterPro" id="IPR057737">
    <property type="entry name" value="Condensation_MtbB-like"/>
</dbReference>
<dbReference type="PROSITE" id="PS00012">
    <property type="entry name" value="PHOSPHOPANTETHEINE"/>
    <property type="match status" value="2"/>
</dbReference>
<evidence type="ECO:0000256" key="1">
    <source>
        <dbReference type="ARBA" id="ARBA00001957"/>
    </source>
</evidence>
<reference evidence="7 8" key="1">
    <citation type="submission" date="2018-08" db="EMBL/GenBank/DDBJ databases">
        <title>A genome reference for cultivated species of the human gut microbiota.</title>
        <authorList>
            <person name="Zou Y."/>
            <person name="Xue W."/>
            <person name="Luo G."/>
        </authorList>
    </citation>
    <scope>NUCLEOTIDE SEQUENCE [LARGE SCALE GENOMIC DNA]</scope>
    <source>
        <strain evidence="7 8">AF19-13AC</strain>
    </source>
</reference>
<dbReference type="InterPro" id="IPR000873">
    <property type="entry name" value="AMP-dep_synth/lig_dom"/>
</dbReference>
<dbReference type="Gene3D" id="3.30.559.30">
    <property type="entry name" value="Nonribosomal peptide synthetase, condensation domain"/>
    <property type="match status" value="1"/>
</dbReference>
<gene>
    <name evidence="7" type="ORF">DWX31_09615</name>
</gene>
<evidence type="ECO:0000259" key="6">
    <source>
        <dbReference type="PROSITE" id="PS50075"/>
    </source>
</evidence>
<proteinExistence type="predicted"/>
<dbReference type="Gene3D" id="3.30.559.10">
    <property type="entry name" value="Chloramphenicol acetyltransferase-like domain"/>
    <property type="match status" value="1"/>
</dbReference>
<keyword evidence="4" id="KW-0436">Ligase</keyword>
<dbReference type="GO" id="GO:0005737">
    <property type="term" value="C:cytoplasm"/>
    <property type="evidence" value="ECO:0007669"/>
    <property type="project" value="TreeGrafter"/>
</dbReference>
<sequence length="1135" mass="128162">MKSEITYAELCQIIAEIGEYSYTADIENINLIEAGFESLKVMLISSELKRRGINVRVSELLKKPYLAEWWKIIKMQSVSAESKKEVDRSRTETMEFPLTDVQHAYWVGRNPDQVMGGISCYLYFEFECGEIDRQRLSKAWENVQYLHSSLRTKFLESGTQVIQDKPYNSSIIIYDLQQLDETEKKEKMEAVRNEYSHKVLAVERGEVAVLILSVIGKNKTILHFGIDLLVADLKSIKIIFSDLEKLYNDCSFEKTQSPFSLEEHMKHKENEDAYRKVAAYWKEHFATLPEAPELPLKRAYQSVKKPVFKRRNFMLEKADWDRLAASAAKNQVTPAMILLTIYTQILERYSNQSDFLMNIPLFNRPSEAEDKVADFTNILLLPVKGIEERGFISKTKRIQEAFLESLDYSAYSGVKVIRDILRSRPTQKLVAPIVFSCDCMEPIITDGFAGSFGKLKYISSQTPQVLIDFQVMRFPEGILLSWDTVEDVFPKGFIEDMFSAYIECLRWTISNPDKWGEELPVISETKFAERYSGINTIGVKQNLCLHELVFRNATDRSSKTAVIEGTGRTLTYYELCKEAKKLARLLQLEGVGPGDKVAVRLPRGAEQIISVLSILLLGACYVPIGMNQPDKRIEKIVKRADIRYMVSHGCHLRLNRVNIIDVNDRAKREEISANEPVNPSSSAYVIFTSGTTGEPKGVEISHFSAMNTICDVNKKCDISEKDSLLAVSSLEFDLSVYDIFGILGTGGTIVLLDEASKTDAAQWLDLVTRYHITCWNSVPFLLRMLLEQAQAEEMKLQSLKTVLLSGDWIGTDLPAKLADVAPNSELTALGGATEGSIWSNYYQVKLPVPKEWVSIPYGTPLDGQLYRVVDQRGRDCPDWVPGELWIGGIGVAKGYVGDETTTNNKFVSFKNIRWYKTGDMGRFWNDGTIEFLGRKDTQVKFRGYRIELGEIEAAINRAEGIKSSVACIVSEGGSQKLCAFIVKNDPDSELIQDETINQSISSYLPLYMVPSEYQYGKSIPLSANGKVDRKMVAELFFKERQAVAGYEKPQGAIEEELERLWIEVLGSTKYSRDISFFKAGGDSLKAIMLIDKIKKSHLVNGDLGTAILVNAPTIRELASQIQMINQGAELTIDTI</sequence>
<dbReference type="InterPro" id="IPR023213">
    <property type="entry name" value="CAT-like_dom_sf"/>
</dbReference>
<dbReference type="InterPro" id="IPR036736">
    <property type="entry name" value="ACP-like_sf"/>
</dbReference>
<dbReference type="GO" id="GO:0017000">
    <property type="term" value="P:antibiotic biosynthetic process"/>
    <property type="evidence" value="ECO:0007669"/>
    <property type="project" value="UniProtKB-KW"/>
</dbReference>
<dbReference type="GO" id="GO:0044550">
    <property type="term" value="P:secondary metabolite biosynthetic process"/>
    <property type="evidence" value="ECO:0007669"/>
    <property type="project" value="TreeGrafter"/>
</dbReference>
<dbReference type="EMBL" id="QTJW01000005">
    <property type="protein sequence ID" value="RGD71149.1"/>
    <property type="molecule type" value="Genomic_DNA"/>
</dbReference>
<comment type="caution">
    <text evidence="7">The sequence shown here is derived from an EMBL/GenBank/DDBJ whole genome shotgun (WGS) entry which is preliminary data.</text>
</comment>
<name>A0A3E3DQD6_9FIRM</name>
<dbReference type="OrthoDB" id="51171at2"/>
<dbReference type="NCBIfam" id="TIGR01733">
    <property type="entry name" value="AA-adenyl-dom"/>
    <property type="match status" value="1"/>
</dbReference>
<dbReference type="Gene3D" id="1.10.1200.10">
    <property type="entry name" value="ACP-like"/>
    <property type="match status" value="2"/>
</dbReference>
<evidence type="ECO:0000256" key="2">
    <source>
        <dbReference type="ARBA" id="ARBA00022450"/>
    </source>
</evidence>
<dbReference type="GO" id="GO:0031177">
    <property type="term" value="F:phosphopantetheine binding"/>
    <property type="evidence" value="ECO:0007669"/>
    <property type="project" value="TreeGrafter"/>
</dbReference>
<evidence type="ECO:0000256" key="3">
    <source>
        <dbReference type="ARBA" id="ARBA00022553"/>
    </source>
</evidence>
<dbReference type="SUPFAM" id="SSF52777">
    <property type="entry name" value="CoA-dependent acyltransferases"/>
    <property type="match status" value="2"/>
</dbReference>
<dbReference type="PANTHER" id="PTHR45527:SF10">
    <property type="entry name" value="PYOCHELIN SYNTHASE PCHF"/>
    <property type="match status" value="1"/>
</dbReference>
<dbReference type="GO" id="GO:0043041">
    <property type="term" value="P:amino acid activation for nonribosomal peptide biosynthetic process"/>
    <property type="evidence" value="ECO:0007669"/>
    <property type="project" value="TreeGrafter"/>
</dbReference>
<dbReference type="InterPro" id="IPR001242">
    <property type="entry name" value="Condensation_dom"/>
</dbReference>
<evidence type="ECO:0000313" key="7">
    <source>
        <dbReference type="EMBL" id="RGD71149.1"/>
    </source>
</evidence>
<feature type="domain" description="Carrier" evidence="6">
    <location>
        <begin position="1048"/>
        <end position="1125"/>
    </location>
</feature>
<evidence type="ECO:0000256" key="5">
    <source>
        <dbReference type="ARBA" id="ARBA00023194"/>
    </source>
</evidence>
<keyword evidence="5" id="KW-0045">Antibiotic biosynthesis</keyword>
<dbReference type="GO" id="GO:0016874">
    <property type="term" value="F:ligase activity"/>
    <property type="evidence" value="ECO:0007669"/>
    <property type="project" value="UniProtKB-KW"/>
</dbReference>
<accession>A0A3E3DQD6</accession>
<dbReference type="Gene3D" id="3.30.300.30">
    <property type="match status" value="1"/>
</dbReference>
<dbReference type="CDD" id="cd19535">
    <property type="entry name" value="Cyc_NRPS"/>
    <property type="match status" value="1"/>
</dbReference>
<dbReference type="SUPFAM" id="SSF56801">
    <property type="entry name" value="Acetyl-CoA synthetase-like"/>
    <property type="match status" value="1"/>
</dbReference>
<keyword evidence="2" id="KW-0596">Phosphopantetheine</keyword>
<dbReference type="PROSITE" id="PS50075">
    <property type="entry name" value="CARRIER"/>
    <property type="match status" value="1"/>
</dbReference>